<name>A0ABX6D702_9BACI</name>
<evidence type="ECO:0000313" key="2">
    <source>
        <dbReference type="Proteomes" id="UP000373269"/>
    </source>
</evidence>
<accession>A0ABX6D702</accession>
<dbReference type="EMBL" id="CP045835">
    <property type="protein sequence ID" value="QGG50517.1"/>
    <property type="molecule type" value="Genomic_DNA"/>
</dbReference>
<evidence type="ECO:0000313" key="1">
    <source>
        <dbReference type="EMBL" id="QGG50517.1"/>
    </source>
</evidence>
<gene>
    <name evidence="1" type="ORF">GDS87_05955</name>
</gene>
<dbReference type="PROSITE" id="PS51257">
    <property type="entry name" value="PROKAR_LIPOPROTEIN"/>
    <property type="match status" value="1"/>
</dbReference>
<dbReference type="Proteomes" id="UP000373269">
    <property type="component" value="Chromosome"/>
</dbReference>
<dbReference type="RefSeq" id="WP_369594894.1">
    <property type="nucleotide sequence ID" value="NZ_CP045835.1"/>
</dbReference>
<dbReference type="Pfam" id="PF14275">
    <property type="entry name" value="DUF4362"/>
    <property type="match status" value="1"/>
</dbReference>
<reference evidence="1 2" key="1">
    <citation type="submission" date="2019-11" db="EMBL/GenBank/DDBJ databases">
        <title>Whole Genome Sequencing and Comparative Genomic Analyses of Lysinibacillus pakistanensis LZH-9, a Halotolerant Strain with Excellent COD Removal Capability.</title>
        <authorList>
            <person name="Zhou H."/>
        </authorList>
    </citation>
    <scope>NUCLEOTIDE SEQUENCE [LARGE SCALE GENOMIC DNA]</scope>
    <source>
        <strain evidence="1 2">LZH-9</strain>
    </source>
</reference>
<protein>
    <submittedName>
        <fullName evidence="1">DUF4362 domain-containing protein</fullName>
    </submittedName>
</protein>
<organism evidence="1 2">
    <name type="scientific">Lysinibacillus pakistanensis</name>
    <dbReference type="NCBI Taxonomy" id="759811"/>
    <lineage>
        <taxon>Bacteria</taxon>
        <taxon>Bacillati</taxon>
        <taxon>Bacillota</taxon>
        <taxon>Bacilli</taxon>
        <taxon>Bacillales</taxon>
        <taxon>Bacillaceae</taxon>
        <taxon>Lysinibacillus</taxon>
    </lineage>
</organism>
<keyword evidence="2" id="KW-1185">Reference proteome</keyword>
<proteinExistence type="predicted"/>
<sequence length="147" mass="16697">MLKKILFFLMVLIILTGCSLTGGYDSSKAIKRGDITILHNGVHNLERFEQFLEHLANDQEDTVRVTSYTKEGDPIFEDVHFDGKDIQYTHDNSHDAFGGQDKGQETDVCKNIMSSVNDQNEVEYVLVDCIKNGEIPLFQINEKEAKK</sequence>
<dbReference type="InterPro" id="IPR025372">
    <property type="entry name" value="DUF4362"/>
</dbReference>